<dbReference type="PANTHER" id="PTHR47205:SF1">
    <property type="entry name" value="OS07G0599000 PROTEIN"/>
    <property type="match status" value="1"/>
</dbReference>
<dbReference type="InterPro" id="IPR044605">
    <property type="entry name" value="At1g26460-like"/>
</dbReference>
<protein>
    <recommendedName>
        <fullName evidence="3">Pentatricopeptide repeat-containing protein-mitochondrial domain-containing protein</fullName>
    </recommendedName>
</protein>
<comment type="caution">
    <text evidence="4">The sequence shown here is derived from an EMBL/GenBank/DDBJ whole genome shotgun (WGS) entry which is preliminary data.</text>
</comment>
<dbReference type="AlphaFoldDB" id="A0AAW1R0D1"/>
<dbReference type="EMBL" id="JALJOU010000059">
    <property type="protein sequence ID" value="KAK9827340.1"/>
    <property type="molecule type" value="Genomic_DNA"/>
</dbReference>
<dbReference type="Gene3D" id="1.25.40.10">
    <property type="entry name" value="Tetratricopeptide repeat domain"/>
    <property type="match status" value="2"/>
</dbReference>
<reference evidence="4 5" key="1">
    <citation type="journal article" date="2024" name="Nat. Commun.">
        <title>Phylogenomics reveals the evolutionary origins of lichenization in chlorophyte algae.</title>
        <authorList>
            <person name="Puginier C."/>
            <person name="Libourel C."/>
            <person name="Otte J."/>
            <person name="Skaloud P."/>
            <person name="Haon M."/>
            <person name="Grisel S."/>
            <person name="Petersen M."/>
            <person name="Berrin J.G."/>
            <person name="Delaux P.M."/>
            <person name="Dal Grande F."/>
            <person name="Keller J."/>
        </authorList>
    </citation>
    <scope>NUCLEOTIDE SEQUENCE [LARGE SCALE GENOMIC DNA]</scope>
    <source>
        <strain evidence="4 5">SAG 245.80</strain>
    </source>
</reference>
<dbReference type="Pfam" id="PF23276">
    <property type="entry name" value="TPR_24"/>
    <property type="match status" value="1"/>
</dbReference>
<feature type="region of interest" description="Disordered" evidence="2">
    <location>
        <begin position="1"/>
        <end position="74"/>
    </location>
</feature>
<name>A0AAW1R0D1_9CHLO</name>
<feature type="compositionally biased region" description="Basic and acidic residues" evidence="2">
    <location>
        <begin position="613"/>
        <end position="622"/>
    </location>
</feature>
<feature type="region of interest" description="Disordered" evidence="2">
    <location>
        <begin position="613"/>
        <end position="636"/>
    </location>
</feature>
<organism evidence="4 5">
    <name type="scientific">Elliptochloris bilobata</name>
    <dbReference type="NCBI Taxonomy" id="381761"/>
    <lineage>
        <taxon>Eukaryota</taxon>
        <taxon>Viridiplantae</taxon>
        <taxon>Chlorophyta</taxon>
        <taxon>core chlorophytes</taxon>
        <taxon>Trebouxiophyceae</taxon>
        <taxon>Trebouxiophyceae incertae sedis</taxon>
        <taxon>Elliptochloris clade</taxon>
        <taxon>Elliptochloris</taxon>
    </lineage>
</organism>
<gene>
    <name evidence="4" type="ORF">WJX81_007546</name>
</gene>
<keyword evidence="1" id="KW-0677">Repeat</keyword>
<keyword evidence="5" id="KW-1185">Reference proteome</keyword>
<dbReference type="InterPro" id="IPR057027">
    <property type="entry name" value="TPR_mt"/>
</dbReference>
<evidence type="ECO:0000256" key="1">
    <source>
        <dbReference type="ARBA" id="ARBA00022737"/>
    </source>
</evidence>
<dbReference type="InterPro" id="IPR011990">
    <property type="entry name" value="TPR-like_helical_dom_sf"/>
</dbReference>
<evidence type="ECO:0000313" key="4">
    <source>
        <dbReference type="EMBL" id="KAK9827340.1"/>
    </source>
</evidence>
<sequence length="636" mass="68595">MVTSAPSDSVPETELCGSAEPLLKLQASELESNGEADEAAPVEQPGTGPIRLHTAGWLEDTPPTPSAVQAPAFGGEVPAPPHLIMTAEEEAALSVPVPAEPSELNNALHQEDRNKADPRVIVAMFEGFMKLHGAPVRGDAVLPKALQPNLVAWKIYVTSLTRSPHGEERGDSVRLLPASGSAGAAHALSIIREMQKRGVPRTRKTYLMAIQQLVYARNIKEAIELLQDAMGEGHMVPEPLGPKQAELDQMARGALGFLVDRAITLGAVDWTMMTIRCLVNMSLLVSNQALQRALVAAVEEHRRDLVAELMMMYDQQTRHQATGARPGKKPMWALDEGTLLKVLDSAAGAGDLATADLVWRHLGIALLPHGHWPKRNARTSAPVVRAKLTEDNDAEEKDELFEELHAPTMSAYHAMIHAHAVAGDLRGAFQWVARLQRAFPGDERAVLTQTSLAVLVDAAAVSPEVADSAYFALEGMRAAGEQVTSAMLDCVVAACAQMSDTVRMLESFEAYPALGLTAGAQAYNVCIGAFIRNNLLDRLPFILEDMQAAGVQWNAGTHALAVEAVLVRRDVPAMLAALEAMKKSGFAPSAALVDRVVQRLEREGATVHLRKFDHRDSERDASTRLSNAKARVGHPL</sequence>
<accession>A0AAW1R0D1</accession>
<evidence type="ECO:0000313" key="5">
    <source>
        <dbReference type="Proteomes" id="UP001445335"/>
    </source>
</evidence>
<evidence type="ECO:0000259" key="3">
    <source>
        <dbReference type="Pfam" id="PF23276"/>
    </source>
</evidence>
<feature type="domain" description="Pentatricopeptide repeat-containing protein-mitochondrial" evidence="3">
    <location>
        <begin position="411"/>
        <end position="509"/>
    </location>
</feature>
<dbReference type="Proteomes" id="UP001445335">
    <property type="component" value="Unassembled WGS sequence"/>
</dbReference>
<dbReference type="PANTHER" id="PTHR47205">
    <property type="entry name" value="OS07G0599000 PROTEIN"/>
    <property type="match status" value="1"/>
</dbReference>
<evidence type="ECO:0000256" key="2">
    <source>
        <dbReference type="SAM" id="MobiDB-lite"/>
    </source>
</evidence>
<proteinExistence type="predicted"/>